<keyword evidence="4" id="KW-1185">Reference proteome</keyword>
<comment type="caution">
    <text evidence="3">The sequence shown here is derived from an EMBL/GenBank/DDBJ whole genome shotgun (WGS) entry which is preliminary data.</text>
</comment>
<dbReference type="Proteomes" id="UP000193411">
    <property type="component" value="Unassembled WGS sequence"/>
</dbReference>
<proteinExistence type="predicted"/>
<evidence type="ECO:0000256" key="1">
    <source>
        <dbReference type="SAM" id="MobiDB-lite"/>
    </source>
</evidence>
<evidence type="ECO:0000313" key="3">
    <source>
        <dbReference type="EMBL" id="ORZ32712.1"/>
    </source>
</evidence>
<reference evidence="3 4" key="1">
    <citation type="submission" date="2016-07" db="EMBL/GenBank/DDBJ databases">
        <title>Pervasive Adenine N6-methylation of Active Genes in Fungi.</title>
        <authorList>
            <consortium name="DOE Joint Genome Institute"/>
            <person name="Mondo S.J."/>
            <person name="Dannebaum R.O."/>
            <person name="Kuo R.C."/>
            <person name="Labutti K."/>
            <person name="Haridas S."/>
            <person name="Kuo A."/>
            <person name="Salamov A."/>
            <person name="Ahrendt S.R."/>
            <person name="Lipzen A."/>
            <person name="Sullivan W."/>
            <person name="Andreopoulos W.B."/>
            <person name="Clum A."/>
            <person name="Lindquist E."/>
            <person name="Daum C."/>
            <person name="Ramamoorthy G.K."/>
            <person name="Gryganskyi A."/>
            <person name="Culley D."/>
            <person name="Magnuson J.K."/>
            <person name="James T.Y."/>
            <person name="O'Malley M.A."/>
            <person name="Stajich J.E."/>
            <person name="Spatafora J.W."/>
            <person name="Visel A."/>
            <person name="Grigoriev I.V."/>
        </authorList>
    </citation>
    <scope>NUCLEOTIDE SEQUENCE [LARGE SCALE GENOMIC DNA]</scope>
    <source>
        <strain evidence="3 4">PL171</strain>
    </source>
</reference>
<evidence type="ECO:0000256" key="2">
    <source>
        <dbReference type="SAM" id="SignalP"/>
    </source>
</evidence>
<organism evidence="3 4">
    <name type="scientific">Catenaria anguillulae PL171</name>
    <dbReference type="NCBI Taxonomy" id="765915"/>
    <lineage>
        <taxon>Eukaryota</taxon>
        <taxon>Fungi</taxon>
        <taxon>Fungi incertae sedis</taxon>
        <taxon>Blastocladiomycota</taxon>
        <taxon>Blastocladiomycetes</taxon>
        <taxon>Blastocladiales</taxon>
        <taxon>Catenariaceae</taxon>
        <taxon>Catenaria</taxon>
    </lineage>
</organism>
<feature type="compositionally biased region" description="Polar residues" evidence="1">
    <location>
        <begin position="226"/>
        <end position="235"/>
    </location>
</feature>
<accession>A0A1Y2HI10</accession>
<feature type="compositionally biased region" description="Basic residues" evidence="1">
    <location>
        <begin position="337"/>
        <end position="352"/>
    </location>
</feature>
<feature type="region of interest" description="Disordered" evidence="1">
    <location>
        <begin position="205"/>
        <end position="275"/>
    </location>
</feature>
<name>A0A1Y2HI10_9FUNG</name>
<dbReference type="AlphaFoldDB" id="A0A1Y2HI10"/>
<gene>
    <name evidence="3" type="ORF">BCR44DRAFT_1439774</name>
</gene>
<sequence length="352" mass="35848">MCSSMMRSLPVNGRMTRSTPRRLLLVTLLVSLLAAVCLLQPSTVAIASPDPVAHANPEALVVPKSKSSANSDHADAAAKPVKANNQDGDDDDLTIDAGDDIAELGDPMAPATTDTPTRTRTGDPEVITDVVADGGDDAAVVVEAAALFDDPASDVIDVLVPPPEPEHVPGAKLRRDARNIKRDEAEFTQAVELDKIVPVTTDAADDAPAAEPAPAPVPGQVVAGRPTSSSPATSVRSTATRPSGSSSTSARATSTARPGTGGSGGDSNPDSHSGDQTLEILITDNSGVGTGPGTGTGKGANVDFAVNGFGVSVSGSLKRGAPAQAQQGHAQPDKSASRRRWRAMARRPRGTS</sequence>
<feature type="compositionally biased region" description="Polar residues" evidence="1">
    <location>
        <begin position="266"/>
        <end position="275"/>
    </location>
</feature>
<feature type="compositionally biased region" description="Low complexity" evidence="1">
    <location>
        <begin position="236"/>
        <end position="258"/>
    </location>
</feature>
<keyword evidence="2" id="KW-0732">Signal</keyword>
<dbReference type="EMBL" id="MCFL01000043">
    <property type="protein sequence ID" value="ORZ32712.1"/>
    <property type="molecule type" value="Genomic_DNA"/>
</dbReference>
<feature type="compositionally biased region" description="Acidic residues" evidence="1">
    <location>
        <begin position="87"/>
        <end position="103"/>
    </location>
</feature>
<feature type="compositionally biased region" description="Low complexity" evidence="1">
    <location>
        <begin position="105"/>
        <end position="119"/>
    </location>
</feature>
<feature type="signal peptide" evidence="2">
    <location>
        <begin position="1"/>
        <end position="39"/>
    </location>
</feature>
<feature type="region of interest" description="Disordered" evidence="1">
    <location>
        <begin position="63"/>
        <end position="123"/>
    </location>
</feature>
<feature type="non-terminal residue" evidence="3">
    <location>
        <position position="352"/>
    </location>
</feature>
<protein>
    <submittedName>
        <fullName evidence="3">Uncharacterized protein</fullName>
    </submittedName>
</protein>
<evidence type="ECO:0000313" key="4">
    <source>
        <dbReference type="Proteomes" id="UP000193411"/>
    </source>
</evidence>
<feature type="region of interest" description="Disordered" evidence="1">
    <location>
        <begin position="312"/>
        <end position="352"/>
    </location>
</feature>
<feature type="chain" id="PRO_5012666240" evidence="2">
    <location>
        <begin position="40"/>
        <end position="352"/>
    </location>
</feature>
<feature type="compositionally biased region" description="Low complexity" evidence="1">
    <location>
        <begin position="320"/>
        <end position="330"/>
    </location>
</feature>